<dbReference type="NCBIfam" id="TIGR01457">
    <property type="entry name" value="HAD-SF-IIA-hyp2"/>
    <property type="match status" value="1"/>
</dbReference>
<evidence type="ECO:0000256" key="6">
    <source>
        <dbReference type="PIRNR" id="PIRNR000915"/>
    </source>
</evidence>
<dbReference type="CDD" id="cd07530">
    <property type="entry name" value="HAD_Pase_UmpH-like"/>
    <property type="match status" value="1"/>
</dbReference>
<dbReference type="Pfam" id="PF13344">
    <property type="entry name" value="Hydrolase_6"/>
    <property type="match status" value="1"/>
</dbReference>
<evidence type="ECO:0000256" key="1">
    <source>
        <dbReference type="ARBA" id="ARBA00001946"/>
    </source>
</evidence>
<dbReference type="Pfam" id="PF13242">
    <property type="entry name" value="Hydrolase_like"/>
    <property type="match status" value="1"/>
</dbReference>
<dbReference type="EC" id="3.1.3.-" evidence="6"/>
<gene>
    <name evidence="7" type="ORF">J2Z69_000809</name>
</gene>
<dbReference type="SFLD" id="SFLDG01139">
    <property type="entry name" value="C2.A:_Pyridoxal_Phosphate_Phos"/>
    <property type="match status" value="1"/>
</dbReference>
<dbReference type="InterPro" id="IPR006354">
    <property type="entry name" value="HAD-SF_hydro_IIA_hyp1"/>
</dbReference>
<dbReference type="InterPro" id="IPR023214">
    <property type="entry name" value="HAD_sf"/>
</dbReference>
<evidence type="ECO:0000256" key="5">
    <source>
        <dbReference type="ARBA" id="ARBA00022842"/>
    </source>
</evidence>
<dbReference type="Proteomes" id="UP001519288">
    <property type="component" value="Unassembled WGS sequence"/>
</dbReference>
<dbReference type="EMBL" id="JAGGLD010000001">
    <property type="protein sequence ID" value="MBP1999790.1"/>
    <property type="molecule type" value="Genomic_DNA"/>
</dbReference>
<dbReference type="RefSeq" id="WP_209859333.1">
    <property type="nucleotide sequence ID" value="NZ_JAGGLD010000001.1"/>
</dbReference>
<keyword evidence="3 6" id="KW-0479">Metal-binding</keyword>
<dbReference type="Gene3D" id="3.40.50.1000">
    <property type="entry name" value="HAD superfamily/HAD-like"/>
    <property type="match status" value="2"/>
</dbReference>
<comment type="function">
    <text evidence="6">Catalyzes the dephosphorylation of 2-6 carbon acid sugars in vitro.</text>
</comment>
<keyword evidence="4 7" id="KW-0378">Hydrolase</keyword>
<sequence length="268" mass="28941">MRAKWKAFLIDLDGTLYHGSHRIPGADELIHYLQSKNIPYLFVTNNSSRTPQGVADHLQEMGIPAEPEHVCTSSQAAAFYIASQRPNCRVAVIGEEGLTHALEQAGLKITEERPEYVVQGIDRHFNYDKLTHAVRWIMEGAGYILTNPDLLLPSEDGLTPGAGTIAASIQAAAGIKPIVIGKPSEILMNFALEKLSLPSENVAVIGDNIHTDILAGARAGCGTILTLTGITTHANLVVHSSAAGVQPDYIYKDLEALLQGIRNSDMEL</sequence>
<evidence type="ECO:0000313" key="8">
    <source>
        <dbReference type="Proteomes" id="UP001519288"/>
    </source>
</evidence>
<dbReference type="PANTHER" id="PTHR19288">
    <property type="entry name" value="4-NITROPHENYLPHOSPHATASE-RELATED"/>
    <property type="match status" value="1"/>
</dbReference>
<comment type="cofactor">
    <cofactor evidence="1 6">
        <name>Mg(2+)</name>
        <dbReference type="ChEBI" id="CHEBI:18420"/>
    </cofactor>
</comment>
<dbReference type="InterPro" id="IPR036412">
    <property type="entry name" value="HAD-like_sf"/>
</dbReference>
<evidence type="ECO:0000256" key="2">
    <source>
        <dbReference type="ARBA" id="ARBA00006696"/>
    </source>
</evidence>
<name>A0ABS4JDI1_9BACL</name>
<keyword evidence="8" id="KW-1185">Reference proteome</keyword>
<evidence type="ECO:0000256" key="4">
    <source>
        <dbReference type="ARBA" id="ARBA00022801"/>
    </source>
</evidence>
<protein>
    <recommendedName>
        <fullName evidence="6">Acid sugar phosphatase</fullName>
        <ecNumber evidence="6">3.1.3.-</ecNumber>
    </recommendedName>
</protein>
<dbReference type="GO" id="GO:0016787">
    <property type="term" value="F:hydrolase activity"/>
    <property type="evidence" value="ECO:0007669"/>
    <property type="project" value="UniProtKB-KW"/>
</dbReference>
<keyword evidence="5 6" id="KW-0460">Magnesium</keyword>
<dbReference type="SUPFAM" id="SSF56784">
    <property type="entry name" value="HAD-like"/>
    <property type="match status" value="1"/>
</dbReference>
<organism evidence="7 8">
    <name type="scientific">Paenibacillus shirakamiensis</name>
    <dbReference type="NCBI Taxonomy" id="1265935"/>
    <lineage>
        <taxon>Bacteria</taxon>
        <taxon>Bacillati</taxon>
        <taxon>Bacillota</taxon>
        <taxon>Bacilli</taxon>
        <taxon>Bacillales</taxon>
        <taxon>Paenibacillaceae</taxon>
        <taxon>Paenibacillus</taxon>
    </lineage>
</organism>
<comment type="similarity">
    <text evidence="2 6">Belongs to the HAD-like hydrolase superfamily. NagD family.</text>
</comment>
<dbReference type="InterPro" id="IPR006357">
    <property type="entry name" value="HAD-SF_hydro_IIA"/>
</dbReference>
<accession>A0ABS4JDI1</accession>
<dbReference type="PANTHER" id="PTHR19288:SF46">
    <property type="entry name" value="HALOACID DEHALOGENASE-LIKE HYDROLASE DOMAIN-CONTAINING PROTEIN 2"/>
    <property type="match status" value="1"/>
</dbReference>
<evidence type="ECO:0000313" key="7">
    <source>
        <dbReference type="EMBL" id="MBP1999790.1"/>
    </source>
</evidence>
<dbReference type="PIRSF" id="PIRSF000915">
    <property type="entry name" value="PGP-type_phosphatase"/>
    <property type="match status" value="1"/>
</dbReference>
<evidence type="ECO:0000256" key="3">
    <source>
        <dbReference type="ARBA" id="ARBA00022723"/>
    </source>
</evidence>
<reference evidence="7 8" key="1">
    <citation type="submission" date="2021-03" db="EMBL/GenBank/DDBJ databases">
        <title>Genomic Encyclopedia of Type Strains, Phase IV (KMG-IV): sequencing the most valuable type-strain genomes for metagenomic binning, comparative biology and taxonomic classification.</title>
        <authorList>
            <person name="Goeker M."/>
        </authorList>
    </citation>
    <scope>NUCLEOTIDE SEQUENCE [LARGE SCALE GENOMIC DNA]</scope>
    <source>
        <strain evidence="7 8">DSM 26806</strain>
    </source>
</reference>
<dbReference type="NCBIfam" id="TIGR01460">
    <property type="entry name" value="HAD-SF-IIA"/>
    <property type="match status" value="1"/>
</dbReference>
<proteinExistence type="inferred from homology"/>
<dbReference type="SFLD" id="SFLDS00003">
    <property type="entry name" value="Haloacid_Dehalogenase"/>
    <property type="match status" value="1"/>
</dbReference>
<comment type="caution">
    <text evidence="7">The sequence shown here is derived from an EMBL/GenBank/DDBJ whole genome shotgun (WGS) entry which is preliminary data.</text>
</comment>